<evidence type="ECO:0000313" key="3">
    <source>
        <dbReference type="Proteomes" id="UP000321049"/>
    </source>
</evidence>
<accession>A0A511JG44</accession>
<keyword evidence="1" id="KW-0472">Membrane</keyword>
<proteinExistence type="predicted"/>
<comment type="caution">
    <text evidence="2">The sequence shown here is derived from an EMBL/GenBank/DDBJ whole genome shotgun (WGS) entry which is preliminary data.</text>
</comment>
<name>A0A511JG44_9CELL</name>
<keyword evidence="1" id="KW-0812">Transmembrane</keyword>
<dbReference type="Proteomes" id="UP000321049">
    <property type="component" value="Unassembled WGS sequence"/>
</dbReference>
<feature type="transmembrane region" description="Helical" evidence="1">
    <location>
        <begin position="42"/>
        <end position="62"/>
    </location>
</feature>
<reference evidence="2 3" key="1">
    <citation type="submission" date="2019-07" db="EMBL/GenBank/DDBJ databases">
        <title>Whole genome shotgun sequence of Cellulomonas terrae NBRC 100819.</title>
        <authorList>
            <person name="Hosoyama A."/>
            <person name="Uohara A."/>
            <person name="Ohji S."/>
            <person name="Ichikawa N."/>
        </authorList>
    </citation>
    <scope>NUCLEOTIDE SEQUENCE [LARGE SCALE GENOMIC DNA]</scope>
    <source>
        <strain evidence="2 3">NBRC 100819</strain>
    </source>
</reference>
<evidence type="ECO:0000256" key="1">
    <source>
        <dbReference type="SAM" id="Phobius"/>
    </source>
</evidence>
<sequence length="87" mass="9300">MQAEPADAAVGGKILGVHEATMPEVAIGDDAIEGPGLLPMEMWWVIPGAVFVGLLVPLWHVVRQDGLGHRLPPPSHATWSDRTESLT</sequence>
<keyword evidence="1" id="KW-1133">Transmembrane helix</keyword>
<keyword evidence="3" id="KW-1185">Reference proteome</keyword>
<organism evidence="2 3">
    <name type="scientific">Cellulomonas terrae</name>
    <dbReference type="NCBI Taxonomy" id="311234"/>
    <lineage>
        <taxon>Bacteria</taxon>
        <taxon>Bacillati</taxon>
        <taxon>Actinomycetota</taxon>
        <taxon>Actinomycetes</taxon>
        <taxon>Micrococcales</taxon>
        <taxon>Cellulomonadaceae</taxon>
        <taxon>Cellulomonas</taxon>
    </lineage>
</organism>
<gene>
    <name evidence="2" type="ORF">CTE05_04630</name>
</gene>
<dbReference type="EMBL" id="BJWH01000002">
    <property type="protein sequence ID" value="GEL96916.1"/>
    <property type="molecule type" value="Genomic_DNA"/>
</dbReference>
<dbReference type="AlphaFoldDB" id="A0A511JG44"/>
<evidence type="ECO:0000313" key="2">
    <source>
        <dbReference type="EMBL" id="GEL96916.1"/>
    </source>
</evidence>
<protein>
    <submittedName>
        <fullName evidence="2">Uncharacterized protein</fullName>
    </submittedName>
</protein>